<keyword evidence="9" id="KW-1185">Reference proteome</keyword>
<sequence>MLNAIRAYSYYQASVEFSNFNKKSFDDNAVQIKVKLGPKLKVGAVTLEFDESAVQETYFPNELKDVIKSLRELEGKFLEQSKYDGLKTRMQTFALIFGYFDFVLDKSEVRVTLAENQADMYLKFNFGARYRFGPLEYVAENRGSELVESVKPFEENTYFDQQKISEFTQLIRQTAYYNSVIVRANVNAMSSAERALNIVPIEVLLTAKPRDTYQFGIGASTDSGPRVTANWVRPWVNLRGHSLSSELYISGPKKNVSMGYTIPMANPLNDFFKIQTGYQEINEEQRDSQTYTLAAQRQLGAKNKDDWDKILFLRYEYENFIQGIDEEQSTQLLLPGVTLNRVRKDGELFVNWGDRQQITVEAASESVVSDVNIVRVTARTKWIRTFGKHRYILRGDAGAIVTNDFEQVPSSLRFFVGGDQTVRGFGLNSISESRIDESTGNIELIGAQFLAVASTEYAYQVSNDWRVAVFLDAGSASNDFGKSPIYGTGLGAHWLSPIGTIRLYIARGISDTEKNWRIHFSIGPGI</sequence>
<comment type="subcellular location">
    <subcellularLocation>
        <location evidence="1">Membrane</location>
    </subcellularLocation>
</comment>
<keyword evidence="4" id="KW-0732">Signal</keyword>
<dbReference type="AlphaFoldDB" id="G4QMR1"/>
<protein>
    <submittedName>
        <fullName evidence="8">Surface antigen (D15)</fullName>
    </submittedName>
</protein>
<dbReference type="InterPro" id="IPR039910">
    <property type="entry name" value="D15-like"/>
</dbReference>
<dbReference type="RefSeq" id="WP_014109867.1">
    <property type="nucleotide sequence ID" value="NC_016041.1"/>
</dbReference>
<keyword evidence="3" id="KW-0812">Transmembrane</keyword>
<evidence type="ECO:0000313" key="9">
    <source>
        <dbReference type="Proteomes" id="UP000009282"/>
    </source>
</evidence>
<dbReference type="Pfam" id="PF01103">
    <property type="entry name" value="Omp85"/>
    <property type="match status" value="1"/>
</dbReference>
<dbReference type="PANTHER" id="PTHR12815:SF47">
    <property type="entry name" value="TRANSLOCATION AND ASSEMBLY MODULE SUBUNIT TAMA"/>
    <property type="match status" value="1"/>
</dbReference>
<dbReference type="KEGG" id="gni:GNIT_2897"/>
<dbReference type="GO" id="GO:0009279">
    <property type="term" value="C:cell outer membrane"/>
    <property type="evidence" value="ECO:0007669"/>
    <property type="project" value="TreeGrafter"/>
</dbReference>
<feature type="domain" description="Bacterial surface antigen (D15)" evidence="7">
    <location>
        <begin position="226"/>
        <end position="523"/>
    </location>
</feature>
<organism evidence="8 9">
    <name type="scientific">Glaciecola nitratireducens (strain JCM 12485 / KCTC 12276 / FR1064)</name>
    <dbReference type="NCBI Taxonomy" id="1085623"/>
    <lineage>
        <taxon>Bacteria</taxon>
        <taxon>Pseudomonadati</taxon>
        <taxon>Pseudomonadota</taxon>
        <taxon>Gammaproteobacteria</taxon>
        <taxon>Alteromonadales</taxon>
        <taxon>Alteromonadaceae</taxon>
        <taxon>Brumicola</taxon>
    </lineage>
</organism>
<evidence type="ECO:0000313" key="8">
    <source>
        <dbReference type="EMBL" id="AEP30994.1"/>
    </source>
</evidence>
<evidence type="ECO:0000256" key="6">
    <source>
        <dbReference type="ARBA" id="ARBA00023237"/>
    </source>
</evidence>
<dbReference type="HOGENOM" id="CLU_018618_1_0_6"/>
<evidence type="ECO:0000256" key="2">
    <source>
        <dbReference type="ARBA" id="ARBA00022452"/>
    </source>
</evidence>
<evidence type="ECO:0000256" key="3">
    <source>
        <dbReference type="ARBA" id="ARBA00022692"/>
    </source>
</evidence>
<dbReference type="Gene3D" id="2.40.160.50">
    <property type="entry name" value="membrane protein fhac: a member of the omp85/tpsb transporter family"/>
    <property type="match status" value="1"/>
</dbReference>
<evidence type="ECO:0000256" key="1">
    <source>
        <dbReference type="ARBA" id="ARBA00004370"/>
    </source>
</evidence>
<dbReference type="EMBL" id="CP003060">
    <property type="protein sequence ID" value="AEP30994.1"/>
    <property type="molecule type" value="Genomic_DNA"/>
</dbReference>
<dbReference type="GO" id="GO:0097347">
    <property type="term" value="C:TAM protein secretion complex"/>
    <property type="evidence" value="ECO:0007669"/>
    <property type="project" value="TreeGrafter"/>
</dbReference>
<dbReference type="Gene3D" id="3.10.20.310">
    <property type="entry name" value="membrane protein fhac"/>
    <property type="match status" value="2"/>
</dbReference>
<gene>
    <name evidence="8" type="primary">ytfM</name>
    <name evidence="8" type="ordered locus">GNIT_2897</name>
</gene>
<evidence type="ECO:0000259" key="7">
    <source>
        <dbReference type="Pfam" id="PF01103"/>
    </source>
</evidence>
<dbReference type="STRING" id="1085623.GNIT_2897"/>
<keyword evidence="5" id="KW-0472">Membrane</keyword>
<name>G4QMR1_GLANF</name>
<evidence type="ECO:0000256" key="4">
    <source>
        <dbReference type="ARBA" id="ARBA00022729"/>
    </source>
</evidence>
<dbReference type="Proteomes" id="UP000009282">
    <property type="component" value="Chromosome"/>
</dbReference>
<keyword evidence="6" id="KW-0998">Cell outer membrane</keyword>
<keyword evidence="2" id="KW-1134">Transmembrane beta strand</keyword>
<dbReference type="InterPro" id="IPR000184">
    <property type="entry name" value="Bac_surfAg_D15"/>
</dbReference>
<evidence type="ECO:0000256" key="5">
    <source>
        <dbReference type="ARBA" id="ARBA00023136"/>
    </source>
</evidence>
<dbReference type="GO" id="GO:0009306">
    <property type="term" value="P:protein secretion"/>
    <property type="evidence" value="ECO:0007669"/>
    <property type="project" value="TreeGrafter"/>
</dbReference>
<proteinExistence type="predicted"/>
<dbReference type="eggNOG" id="COG0729">
    <property type="taxonomic scope" value="Bacteria"/>
</dbReference>
<reference evidence="8 9" key="1">
    <citation type="journal article" date="2011" name="J. Bacteriol.">
        <title>Complete genome sequence of seawater bacterium Glaciecola nitratireducens FR1064T.</title>
        <authorList>
            <person name="Bian F."/>
            <person name="Qin Q.L."/>
            <person name="Xie B.B."/>
            <person name="Shu Y.L."/>
            <person name="Zhang X.Y."/>
            <person name="Yu Y."/>
            <person name="Chen B."/>
            <person name="Chen X.L."/>
            <person name="Zhou B.C."/>
            <person name="Zhang Y.Z."/>
        </authorList>
    </citation>
    <scope>NUCLEOTIDE SEQUENCE [LARGE SCALE GENOMIC DNA]</scope>
    <source>
        <strain evidence="9">JCM 12485 / KCTC 12276 / FR1064</strain>
    </source>
</reference>
<accession>G4QMR1</accession>
<dbReference type="PANTHER" id="PTHR12815">
    <property type="entry name" value="SORTING AND ASSEMBLY MACHINERY SAMM50 PROTEIN FAMILY MEMBER"/>
    <property type="match status" value="1"/>
</dbReference>